<evidence type="ECO:0000313" key="2">
    <source>
        <dbReference type="EMBL" id="GAA4795030.1"/>
    </source>
</evidence>
<keyword evidence="3" id="KW-1185">Reference proteome</keyword>
<gene>
    <name evidence="2" type="ORF">GCM10023352_12800</name>
</gene>
<feature type="domain" description="Glycosyl transferase family 28 C-terminal" evidence="1">
    <location>
        <begin position="238"/>
        <end position="356"/>
    </location>
</feature>
<accession>A0ABP9BG91</accession>
<proteinExistence type="predicted"/>
<dbReference type="PANTHER" id="PTHR21015">
    <property type="entry name" value="UDP-N-ACETYLGLUCOSAMINE--N-ACETYLMURAMYL-(PENTAPEPTIDE) PYROPHOSPHORYL-UNDECAPRENOL N-ACETYLGLUCOSAMINE TRANSFERASE 1"/>
    <property type="match status" value="1"/>
</dbReference>
<dbReference type="Pfam" id="PF04101">
    <property type="entry name" value="Glyco_tran_28_C"/>
    <property type="match status" value="1"/>
</dbReference>
<reference evidence="3" key="1">
    <citation type="journal article" date="2019" name="Int. J. Syst. Evol. Microbiol.">
        <title>The Global Catalogue of Microorganisms (GCM) 10K type strain sequencing project: providing services to taxonomists for standard genome sequencing and annotation.</title>
        <authorList>
            <consortium name="The Broad Institute Genomics Platform"/>
            <consortium name="The Broad Institute Genome Sequencing Center for Infectious Disease"/>
            <person name="Wu L."/>
            <person name="Ma J."/>
        </authorList>
    </citation>
    <scope>NUCLEOTIDE SEQUENCE [LARGE SCALE GENOMIC DNA]</scope>
    <source>
        <strain evidence="3">JCM 18541</strain>
    </source>
</reference>
<dbReference type="Proteomes" id="UP001500187">
    <property type="component" value="Unassembled WGS sequence"/>
</dbReference>
<name>A0ABP9BG91_9MICC</name>
<dbReference type="SUPFAM" id="SSF53756">
    <property type="entry name" value="UDP-Glycosyltransferase/glycogen phosphorylase"/>
    <property type="match status" value="1"/>
</dbReference>
<dbReference type="InterPro" id="IPR007235">
    <property type="entry name" value="Glyco_trans_28_C"/>
</dbReference>
<dbReference type="PANTHER" id="PTHR21015:SF28">
    <property type="entry name" value="SLL1722 PROTEIN"/>
    <property type="match status" value="1"/>
</dbReference>
<comment type="caution">
    <text evidence="2">The sequence shown here is derived from an EMBL/GenBank/DDBJ whole genome shotgun (WGS) entry which is preliminary data.</text>
</comment>
<protein>
    <submittedName>
        <fullName evidence="2">Glycosyltransferase family protein</fullName>
    </submittedName>
</protein>
<evidence type="ECO:0000259" key="1">
    <source>
        <dbReference type="Pfam" id="PF04101"/>
    </source>
</evidence>
<dbReference type="EMBL" id="BAABKP010000001">
    <property type="protein sequence ID" value="GAA4795030.1"/>
    <property type="molecule type" value="Genomic_DNA"/>
</dbReference>
<evidence type="ECO:0000313" key="3">
    <source>
        <dbReference type="Proteomes" id="UP001500187"/>
    </source>
</evidence>
<dbReference type="Gene3D" id="3.40.50.2000">
    <property type="entry name" value="Glycogen Phosphorylase B"/>
    <property type="match status" value="1"/>
</dbReference>
<organism evidence="2 3">
    <name type="scientific">Rothia endophytica</name>
    <dbReference type="NCBI Taxonomy" id="1324766"/>
    <lineage>
        <taxon>Bacteria</taxon>
        <taxon>Bacillati</taxon>
        <taxon>Actinomycetota</taxon>
        <taxon>Actinomycetes</taxon>
        <taxon>Micrococcales</taxon>
        <taxon>Micrococcaceae</taxon>
        <taxon>Rothia</taxon>
    </lineage>
</organism>
<sequence length="407" mass="44141">MQHMLPQVASAQPVRVVLYSHDSQGLGHVRRNLSIAHHIARHFPKLTGRPVAGLLVSGLPYASTFPLPEGFDWVFIPSIHKAEGAYASRSLNASTKHLIGLRSQLLHACLLGFNPDLVIIDRHIFGVMRELQTPLITLRQRNPEVRVVLGLREVLDAPEVAHAEWFKHGDPQNLRHLIDAIWVYGDRKVHNPVAAGEVPECLADLVRFTGYLAQGRELTEVPTDPGHATPFILSTAGGGSDGYQLLQTLVRSEVPDGYQHLVVAGPQLNNRKLLKLQAKAVAGTRVVGSLPGLSGLMEQAAAVISMGGYNSVNEILATDTPALIVPRETPRTEQLIRARALQKVGAVDLLQVENLTSALTGAWLAQAVGSRVDRSGIKRNGLTKTAKLAAETFTITYPSPQEEACTA</sequence>